<dbReference type="InterPro" id="IPR011009">
    <property type="entry name" value="Kinase-like_dom_sf"/>
</dbReference>
<organism evidence="2 3">
    <name type="scientific">Mycobacterium deserti</name>
    <dbReference type="NCBI Taxonomy" id="2978347"/>
    <lineage>
        <taxon>Bacteria</taxon>
        <taxon>Bacillati</taxon>
        <taxon>Actinomycetota</taxon>
        <taxon>Actinomycetes</taxon>
        <taxon>Mycobacteriales</taxon>
        <taxon>Mycobacteriaceae</taxon>
        <taxon>Mycobacterium</taxon>
    </lineage>
</organism>
<evidence type="ECO:0000313" key="2">
    <source>
        <dbReference type="EMBL" id="MCT7657186.1"/>
    </source>
</evidence>
<comment type="caution">
    <text evidence="2">The sequence shown here is derived from an EMBL/GenBank/DDBJ whole genome shotgun (WGS) entry which is preliminary data.</text>
</comment>
<dbReference type="EMBL" id="JAODWD010000001">
    <property type="protein sequence ID" value="MCT7657186.1"/>
    <property type="molecule type" value="Genomic_DNA"/>
</dbReference>
<proteinExistence type="predicted"/>
<evidence type="ECO:0000259" key="1">
    <source>
        <dbReference type="Pfam" id="PF01636"/>
    </source>
</evidence>
<sequence length="465" mass="53352">MAPHDDGRHTDAALAWAAETIGGRIIRQERQKRWRPTFYLDIERPDGTVKHVMLRGFRAPIGPAEESFRERLRMEAGICRALGEAGCKVPGFHGYEPNGGWFLMDTLPGTPFLTGVDDPDRQASLFRQYVEAVVAMQKLDYRTLDLPDNLPMATTYEEGVNQMLDEFRQPYDFWPDKGPEPLIELTLWWLENHPPKPVDNFSLTTGDIGTDQFMFEGDTMTGMFDLEMAYVGDPMQDIGLMRLRDLCYPLPGLPDHLHYWAELMGRELDKQSLCYWTVAGMMASPLYVYPLWHQPIPQIHRDGTQVHAFIPIHFRGTCEALAEFYGFELDPSARPEPHVNTHTRYNTWLVGQMRDYFPDGVDDDNLLFDYECGAAVAEAAVLGQTLGPMLEQQTIEDFERLMNRSFASELEGLDALQSRIRQDPEKDLEQTIRVLHRFHSRAEFITEPIQTFAGFRSGLPLQRVF</sequence>
<feature type="domain" description="Aminoglycoside phosphotransferase" evidence="1">
    <location>
        <begin position="68"/>
        <end position="249"/>
    </location>
</feature>
<dbReference type="RefSeq" id="WP_260992011.1">
    <property type="nucleotide sequence ID" value="NZ_JAODWD010000001.1"/>
</dbReference>
<dbReference type="InterPro" id="IPR002575">
    <property type="entry name" value="Aminoglycoside_PTrfase"/>
</dbReference>
<keyword evidence="3" id="KW-1185">Reference proteome</keyword>
<name>A0ABT2M4I9_9MYCO</name>
<dbReference type="Pfam" id="PF01636">
    <property type="entry name" value="APH"/>
    <property type="match status" value="1"/>
</dbReference>
<dbReference type="Gene3D" id="3.90.1200.10">
    <property type="match status" value="1"/>
</dbReference>
<dbReference type="SUPFAM" id="SSF56112">
    <property type="entry name" value="Protein kinase-like (PK-like)"/>
    <property type="match status" value="1"/>
</dbReference>
<evidence type="ECO:0000313" key="3">
    <source>
        <dbReference type="Proteomes" id="UP001206639"/>
    </source>
</evidence>
<gene>
    <name evidence="2" type="ORF">N4S67_01970</name>
</gene>
<protein>
    <submittedName>
        <fullName evidence="2">Phosphotransferase</fullName>
    </submittedName>
</protein>
<reference evidence="3" key="1">
    <citation type="submission" date="2023-07" db="EMBL/GenBank/DDBJ databases">
        <authorList>
            <person name="Deng Y."/>
            <person name="Zhang Y.-Q."/>
        </authorList>
    </citation>
    <scope>NUCLEOTIDE SEQUENCE [LARGE SCALE GENOMIC DNA]</scope>
    <source>
        <strain evidence="3">CPCC 205710</strain>
    </source>
</reference>
<dbReference type="Proteomes" id="UP001206639">
    <property type="component" value="Unassembled WGS sequence"/>
</dbReference>
<accession>A0ABT2M4I9</accession>